<keyword evidence="4" id="KW-1185">Reference proteome</keyword>
<dbReference type="GO" id="GO:0004175">
    <property type="term" value="F:endopeptidase activity"/>
    <property type="evidence" value="ECO:0007669"/>
    <property type="project" value="UniProtKB-ARBA"/>
</dbReference>
<accession>A0A839UTP4</accession>
<gene>
    <name evidence="3" type="ORF">FHS30_002544</name>
</gene>
<dbReference type="Proteomes" id="UP000559987">
    <property type="component" value="Unassembled WGS sequence"/>
</dbReference>
<keyword evidence="1" id="KW-1133">Transmembrane helix</keyword>
<feature type="domain" description="CAAX prenyl protease 2/Lysostaphin resistance protein A-like" evidence="2">
    <location>
        <begin position="122"/>
        <end position="219"/>
    </location>
</feature>
<dbReference type="AlphaFoldDB" id="A0A839UTP4"/>
<dbReference type="EMBL" id="JACHXZ010000003">
    <property type="protein sequence ID" value="MBB3169336.1"/>
    <property type="molecule type" value="Genomic_DNA"/>
</dbReference>
<evidence type="ECO:0000313" key="4">
    <source>
        <dbReference type="Proteomes" id="UP000559987"/>
    </source>
</evidence>
<organism evidence="3 4">
    <name type="scientific">Simiduia aestuariiviva</name>
    <dbReference type="NCBI Taxonomy" id="1510459"/>
    <lineage>
        <taxon>Bacteria</taxon>
        <taxon>Pseudomonadati</taxon>
        <taxon>Pseudomonadota</taxon>
        <taxon>Gammaproteobacteria</taxon>
        <taxon>Cellvibrionales</taxon>
        <taxon>Cellvibrionaceae</taxon>
        <taxon>Simiduia</taxon>
    </lineage>
</organism>
<feature type="transmembrane region" description="Helical" evidence="1">
    <location>
        <begin position="16"/>
        <end position="35"/>
    </location>
</feature>
<dbReference type="InterPro" id="IPR003675">
    <property type="entry name" value="Rce1/LyrA-like_dom"/>
</dbReference>
<dbReference type="Pfam" id="PF02517">
    <property type="entry name" value="Rce1-like"/>
    <property type="match status" value="1"/>
</dbReference>
<evidence type="ECO:0000256" key="1">
    <source>
        <dbReference type="SAM" id="Phobius"/>
    </source>
</evidence>
<feature type="transmembrane region" description="Helical" evidence="1">
    <location>
        <begin position="182"/>
        <end position="201"/>
    </location>
</feature>
<evidence type="ECO:0000313" key="3">
    <source>
        <dbReference type="EMBL" id="MBB3169336.1"/>
    </source>
</evidence>
<evidence type="ECO:0000259" key="2">
    <source>
        <dbReference type="Pfam" id="PF02517"/>
    </source>
</evidence>
<feature type="transmembrane region" description="Helical" evidence="1">
    <location>
        <begin position="208"/>
        <end position="227"/>
    </location>
</feature>
<feature type="transmembrane region" description="Helical" evidence="1">
    <location>
        <begin position="247"/>
        <end position="273"/>
    </location>
</feature>
<feature type="transmembrane region" description="Helical" evidence="1">
    <location>
        <begin position="150"/>
        <end position="170"/>
    </location>
</feature>
<keyword evidence="1" id="KW-0472">Membrane</keyword>
<reference evidence="3 4" key="1">
    <citation type="submission" date="2020-08" db="EMBL/GenBank/DDBJ databases">
        <title>Genomic Encyclopedia of Type Strains, Phase III (KMG-III): the genomes of soil and plant-associated and newly described type strains.</title>
        <authorList>
            <person name="Whitman W."/>
        </authorList>
    </citation>
    <scope>NUCLEOTIDE SEQUENCE [LARGE SCALE GENOMIC DNA]</scope>
    <source>
        <strain evidence="3 4">CECT 8571</strain>
    </source>
</reference>
<sequence>MKKLFINQHEKIRNGWWIALFIGLIVATQPLYRWITTNLRALHTPELMVDIVSPLLLLLVTFTCVRLYKQNLSDAGLSGTGRWWLQLGAGTAIGGLWLLAVALPLWLIGGVSFSINDQASASILFVGLYSFLLGALLEELLHRGFIFQRLIDGLGFTLAQVLMALVFAFGHLDNPEMDGLTMVIASLDLALASLILGFAYYRTKSLALPLGLHLGWNWVQGTVMGFNVSGHDQPSLLQAHLGDLPTWISGGAFGLEGGILSLTSSVIVLALLWRWQGTSQQQKISDHSDNLLQSA</sequence>
<feature type="transmembrane region" description="Helical" evidence="1">
    <location>
        <begin position="47"/>
        <end position="68"/>
    </location>
</feature>
<feature type="transmembrane region" description="Helical" evidence="1">
    <location>
        <begin position="119"/>
        <end position="138"/>
    </location>
</feature>
<proteinExistence type="predicted"/>
<name>A0A839UTP4_9GAMM</name>
<dbReference type="RefSeq" id="WP_183910813.1">
    <property type="nucleotide sequence ID" value="NZ_JACHXZ010000003.1"/>
</dbReference>
<dbReference type="GO" id="GO:0080120">
    <property type="term" value="P:CAAX-box protein maturation"/>
    <property type="evidence" value="ECO:0007669"/>
    <property type="project" value="UniProtKB-ARBA"/>
</dbReference>
<keyword evidence="1" id="KW-0812">Transmembrane</keyword>
<dbReference type="PANTHER" id="PTHR39430:SF1">
    <property type="entry name" value="PROTEASE"/>
    <property type="match status" value="1"/>
</dbReference>
<protein>
    <recommendedName>
        <fullName evidence="2">CAAX prenyl protease 2/Lysostaphin resistance protein A-like domain-containing protein</fullName>
    </recommendedName>
</protein>
<feature type="transmembrane region" description="Helical" evidence="1">
    <location>
        <begin position="89"/>
        <end position="113"/>
    </location>
</feature>
<comment type="caution">
    <text evidence="3">The sequence shown here is derived from an EMBL/GenBank/DDBJ whole genome shotgun (WGS) entry which is preliminary data.</text>
</comment>
<dbReference type="PANTHER" id="PTHR39430">
    <property type="entry name" value="MEMBRANE-ASSOCIATED PROTEASE-RELATED"/>
    <property type="match status" value="1"/>
</dbReference>